<evidence type="ECO:0000256" key="9">
    <source>
        <dbReference type="ARBA" id="ARBA00023136"/>
    </source>
</evidence>
<evidence type="ECO:0000256" key="8">
    <source>
        <dbReference type="ARBA" id="ARBA00022989"/>
    </source>
</evidence>
<evidence type="ECO:0000256" key="4">
    <source>
        <dbReference type="ARBA" id="ARBA00022475"/>
    </source>
</evidence>
<accession>A0A1I2YQC9</accession>
<keyword evidence="6 10" id="KW-0812">Transmembrane</keyword>
<dbReference type="EMBL" id="FOPU01000005">
    <property type="protein sequence ID" value="SFH27854.1"/>
    <property type="molecule type" value="Genomic_DNA"/>
</dbReference>
<keyword evidence="11" id="KW-0969">Cilium</keyword>
<keyword evidence="5 10" id="KW-0145">Chemotaxis</keyword>
<keyword evidence="8 10" id="KW-1133">Transmembrane helix</keyword>
<dbReference type="GO" id="GO:0005886">
    <property type="term" value="C:plasma membrane"/>
    <property type="evidence" value="ECO:0007669"/>
    <property type="project" value="UniProtKB-SubCell"/>
</dbReference>
<keyword evidence="11" id="KW-0282">Flagellum</keyword>
<comment type="subcellular location">
    <subcellularLocation>
        <location evidence="10">Cell inner membrane</location>
    </subcellularLocation>
    <subcellularLocation>
        <location evidence="2">Cell membrane</location>
        <topology evidence="2">Single-pass membrane protein</topology>
    </subcellularLocation>
</comment>
<keyword evidence="11" id="KW-0966">Cell projection</keyword>
<proteinExistence type="inferred from homology"/>
<dbReference type="Pfam" id="PF03748">
    <property type="entry name" value="FliL"/>
    <property type="match status" value="1"/>
</dbReference>
<dbReference type="GO" id="GO:0009425">
    <property type="term" value="C:bacterial-type flagellum basal body"/>
    <property type="evidence" value="ECO:0007669"/>
    <property type="project" value="InterPro"/>
</dbReference>
<evidence type="ECO:0000313" key="12">
    <source>
        <dbReference type="Proteomes" id="UP000183635"/>
    </source>
</evidence>
<protein>
    <recommendedName>
        <fullName evidence="10">Flagellar protein FliL</fullName>
    </recommendedName>
</protein>
<dbReference type="STRING" id="34004.SAMN04488021_10593"/>
<evidence type="ECO:0000313" key="11">
    <source>
        <dbReference type="EMBL" id="SFH27854.1"/>
    </source>
</evidence>
<keyword evidence="4" id="KW-1003">Cell membrane</keyword>
<name>A0A1I2YQC9_9RHOB</name>
<keyword evidence="10" id="KW-0997">Cell inner membrane</keyword>
<dbReference type="GO" id="GO:0071973">
    <property type="term" value="P:bacterial-type flagellum-dependent cell motility"/>
    <property type="evidence" value="ECO:0007669"/>
    <property type="project" value="InterPro"/>
</dbReference>
<keyword evidence="12" id="KW-1185">Reference proteome</keyword>
<evidence type="ECO:0000256" key="1">
    <source>
        <dbReference type="ARBA" id="ARBA00002254"/>
    </source>
</evidence>
<keyword evidence="9 10" id="KW-0472">Membrane</keyword>
<sequence>MTDVADINTEQKSGRGLGRILLPLGLALALGGAGFASTWLGFWSPTALLAAKKPEEAKSEAMPQVDFVGIPQIVLTLAGPRPRMLVMTVKIETDQVHKPEVEHLIPRLLDSFNSFLADVDPAAFERRGILDIIRDELATRAVFVLGKAAFTDVLITEFRIQ</sequence>
<evidence type="ECO:0000256" key="2">
    <source>
        <dbReference type="ARBA" id="ARBA00004162"/>
    </source>
</evidence>
<dbReference type="GO" id="GO:0006935">
    <property type="term" value="P:chemotaxis"/>
    <property type="evidence" value="ECO:0007669"/>
    <property type="project" value="UniProtKB-KW"/>
</dbReference>
<evidence type="ECO:0000256" key="10">
    <source>
        <dbReference type="RuleBase" id="RU364125"/>
    </source>
</evidence>
<dbReference type="RefSeq" id="WP_074966478.1">
    <property type="nucleotide sequence ID" value="NZ_CBCRYP010000031.1"/>
</dbReference>
<reference evidence="11 12" key="1">
    <citation type="submission" date="2016-10" db="EMBL/GenBank/DDBJ databases">
        <authorList>
            <person name="de Groot N.N."/>
        </authorList>
    </citation>
    <scope>NUCLEOTIDE SEQUENCE [LARGE SCALE GENOMIC DNA]</scope>
    <source>
        <strain evidence="11 12">DSM 8537</strain>
    </source>
</reference>
<evidence type="ECO:0000256" key="7">
    <source>
        <dbReference type="ARBA" id="ARBA00022779"/>
    </source>
</evidence>
<gene>
    <name evidence="11" type="ORF">SAMN04488021_10593</name>
</gene>
<feature type="transmembrane region" description="Helical" evidence="10">
    <location>
        <begin position="20"/>
        <end position="43"/>
    </location>
</feature>
<organism evidence="11 12">
    <name type="scientific">Paracoccus aminovorans</name>
    <dbReference type="NCBI Taxonomy" id="34004"/>
    <lineage>
        <taxon>Bacteria</taxon>
        <taxon>Pseudomonadati</taxon>
        <taxon>Pseudomonadota</taxon>
        <taxon>Alphaproteobacteria</taxon>
        <taxon>Rhodobacterales</taxon>
        <taxon>Paracoccaceae</taxon>
        <taxon>Paracoccus</taxon>
    </lineage>
</organism>
<comment type="function">
    <text evidence="1 10">Controls the rotational direction of flagella during chemotaxis.</text>
</comment>
<evidence type="ECO:0000256" key="5">
    <source>
        <dbReference type="ARBA" id="ARBA00022500"/>
    </source>
</evidence>
<keyword evidence="7 10" id="KW-0283">Flagellar rotation</keyword>
<dbReference type="InterPro" id="IPR005503">
    <property type="entry name" value="FliL"/>
</dbReference>
<evidence type="ECO:0000256" key="3">
    <source>
        <dbReference type="ARBA" id="ARBA00008281"/>
    </source>
</evidence>
<dbReference type="AlphaFoldDB" id="A0A1I2YQC9"/>
<dbReference type="Proteomes" id="UP000183635">
    <property type="component" value="Unassembled WGS sequence"/>
</dbReference>
<comment type="similarity">
    <text evidence="3 10">Belongs to the FliL family.</text>
</comment>
<evidence type="ECO:0000256" key="6">
    <source>
        <dbReference type="ARBA" id="ARBA00022692"/>
    </source>
</evidence>
<dbReference type="OrthoDB" id="7619358at2"/>